<comment type="similarity">
    <text evidence="2">Belongs to the major facilitator superfamily. Monocarboxylate porter (TC 2.A.1.13) family.</text>
</comment>
<evidence type="ECO:0000313" key="6">
    <source>
        <dbReference type="Proteomes" id="UP000815677"/>
    </source>
</evidence>
<dbReference type="InterPro" id="IPR050327">
    <property type="entry name" value="Proton-linked_MCT"/>
</dbReference>
<keyword evidence="3" id="KW-0472">Membrane</keyword>
<dbReference type="PANTHER" id="PTHR11360:SF319">
    <property type="entry name" value="MAJOR FACILITATOR SUPERFAMILY (MFS) PROFILE DOMAIN-CONTAINING PROTEIN"/>
    <property type="match status" value="1"/>
</dbReference>
<feature type="transmembrane region" description="Helical" evidence="3">
    <location>
        <begin position="104"/>
        <end position="121"/>
    </location>
</feature>
<gene>
    <name evidence="5" type="ORF">MCHLO_08706</name>
</gene>
<dbReference type="InterPro" id="IPR020846">
    <property type="entry name" value="MFS_dom"/>
</dbReference>
<evidence type="ECO:0000256" key="3">
    <source>
        <dbReference type="SAM" id="Phobius"/>
    </source>
</evidence>
<evidence type="ECO:0000313" key="5">
    <source>
        <dbReference type="EMBL" id="GAT51578.1"/>
    </source>
</evidence>
<name>A0ABQ0LKG2_MYCCL</name>
<feature type="transmembrane region" description="Helical" evidence="3">
    <location>
        <begin position="72"/>
        <end position="97"/>
    </location>
</feature>
<keyword evidence="3" id="KW-1133">Transmembrane helix</keyword>
<feature type="transmembrane region" description="Helical" evidence="3">
    <location>
        <begin position="43"/>
        <end position="66"/>
    </location>
</feature>
<proteinExistence type="inferred from homology"/>
<dbReference type="PANTHER" id="PTHR11360">
    <property type="entry name" value="MONOCARBOXYLATE TRANSPORTER"/>
    <property type="match status" value="1"/>
</dbReference>
<keyword evidence="6" id="KW-1185">Reference proteome</keyword>
<feature type="transmembrane region" description="Helical" evidence="3">
    <location>
        <begin position="141"/>
        <end position="162"/>
    </location>
</feature>
<accession>A0ABQ0LKG2</accession>
<comment type="subcellular location">
    <subcellularLocation>
        <location evidence="1">Membrane</location>
        <topology evidence="1">Multi-pass membrane protein</topology>
    </subcellularLocation>
</comment>
<evidence type="ECO:0000256" key="2">
    <source>
        <dbReference type="ARBA" id="ARBA00006727"/>
    </source>
</evidence>
<dbReference type="Gene3D" id="1.20.1250.20">
    <property type="entry name" value="MFS general substrate transporter like domains"/>
    <property type="match status" value="1"/>
</dbReference>
<organism evidence="5 6">
    <name type="scientific">Mycena chlorophos</name>
    <name type="common">Agaric fungus</name>
    <name type="synonym">Agaricus chlorophos</name>
    <dbReference type="NCBI Taxonomy" id="658473"/>
    <lineage>
        <taxon>Eukaryota</taxon>
        <taxon>Fungi</taxon>
        <taxon>Dikarya</taxon>
        <taxon>Basidiomycota</taxon>
        <taxon>Agaricomycotina</taxon>
        <taxon>Agaricomycetes</taxon>
        <taxon>Agaricomycetidae</taxon>
        <taxon>Agaricales</taxon>
        <taxon>Marasmiineae</taxon>
        <taxon>Mycenaceae</taxon>
        <taxon>Mycena</taxon>
    </lineage>
</organism>
<dbReference type="InterPro" id="IPR036259">
    <property type="entry name" value="MFS_trans_sf"/>
</dbReference>
<sequence>MASTKLDAFTHGIAKNLAFYSLVIMNGLSFFGRLFAGFFAQKLGILNLMILATSCCGILILCMIALKNIASLITIAILYGFWSGIYVTLLSPLIAMLTSNLSELGLRIGVSFFVSGVATLIGPPINGALLGKNFRWWRPSLFSGIVALAGSFFLLLTARALARKKKNQTPA</sequence>
<evidence type="ECO:0000256" key="1">
    <source>
        <dbReference type="ARBA" id="ARBA00004141"/>
    </source>
</evidence>
<reference evidence="5" key="1">
    <citation type="submission" date="2014-09" db="EMBL/GenBank/DDBJ databases">
        <title>Genome sequence of the luminous mushroom Mycena chlorophos for searching fungal bioluminescence genes.</title>
        <authorList>
            <person name="Tanaka Y."/>
            <person name="Kasuga D."/>
            <person name="Oba Y."/>
            <person name="Hase S."/>
            <person name="Sato K."/>
            <person name="Oba Y."/>
            <person name="Sakakibara Y."/>
        </authorList>
    </citation>
    <scope>NUCLEOTIDE SEQUENCE</scope>
</reference>
<dbReference type="PROSITE" id="PS50850">
    <property type="entry name" value="MFS"/>
    <property type="match status" value="1"/>
</dbReference>
<dbReference type="Proteomes" id="UP000815677">
    <property type="component" value="Unassembled WGS sequence"/>
</dbReference>
<keyword evidence="3" id="KW-0812">Transmembrane</keyword>
<dbReference type="SUPFAM" id="SSF103473">
    <property type="entry name" value="MFS general substrate transporter"/>
    <property type="match status" value="1"/>
</dbReference>
<feature type="transmembrane region" description="Helical" evidence="3">
    <location>
        <begin position="17"/>
        <end position="36"/>
    </location>
</feature>
<dbReference type="Pfam" id="PF07690">
    <property type="entry name" value="MFS_1"/>
    <property type="match status" value="1"/>
</dbReference>
<evidence type="ECO:0000259" key="4">
    <source>
        <dbReference type="PROSITE" id="PS50850"/>
    </source>
</evidence>
<dbReference type="EMBL" id="DF847227">
    <property type="protein sequence ID" value="GAT51578.1"/>
    <property type="molecule type" value="Genomic_DNA"/>
</dbReference>
<feature type="domain" description="Major facilitator superfamily (MFS) profile" evidence="4">
    <location>
        <begin position="1"/>
        <end position="171"/>
    </location>
</feature>
<dbReference type="InterPro" id="IPR011701">
    <property type="entry name" value="MFS"/>
</dbReference>
<protein>
    <recommendedName>
        <fullName evidence="4">Major facilitator superfamily (MFS) profile domain-containing protein</fullName>
    </recommendedName>
</protein>